<proteinExistence type="predicted"/>
<feature type="region of interest" description="Disordered" evidence="1">
    <location>
        <begin position="97"/>
        <end position="125"/>
    </location>
</feature>
<sequence>MHPLQWVSNGRTDWEKCYGAQALNWLSKTAHQATQTLMCDDNSDEEGKDGGKRRAPRVPLSPGPFGPDGFEGPYDGKLAFNPDASHPLALFHAGVKNRSGSLPGSPYEGGLAPSSKVDCSRYEPL</sequence>
<accession>A0ABP0HKE2</accession>
<evidence type="ECO:0000313" key="2">
    <source>
        <dbReference type="EMBL" id="CAK8989991.1"/>
    </source>
</evidence>
<dbReference type="Proteomes" id="UP001642484">
    <property type="component" value="Unassembled WGS sequence"/>
</dbReference>
<organism evidence="2 3">
    <name type="scientific">Durusdinium trenchii</name>
    <dbReference type="NCBI Taxonomy" id="1381693"/>
    <lineage>
        <taxon>Eukaryota</taxon>
        <taxon>Sar</taxon>
        <taxon>Alveolata</taxon>
        <taxon>Dinophyceae</taxon>
        <taxon>Suessiales</taxon>
        <taxon>Symbiodiniaceae</taxon>
        <taxon>Durusdinium</taxon>
    </lineage>
</organism>
<dbReference type="EMBL" id="CAXAMN010000669">
    <property type="protein sequence ID" value="CAK8989991.1"/>
    <property type="molecule type" value="Genomic_DNA"/>
</dbReference>
<protein>
    <submittedName>
        <fullName evidence="2">Uncharacterized protein</fullName>
    </submittedName>
</protein>
<evidence type="ECO:0000256" key="1">
    <source>
        <dbReference type="SAM" id="MobiDB-lite"/>
    </source>
</evidence>
<comment type="caution">
    <text evidence="2">The sequence shown here is derived from an EMBL/GenBank/DDBJ whole genome shotgun (WGS) entry which is preliminary data.</text>
</comment>
<gene>
    <name evidence="2" type="ORF">CCMP2556_LOCUS1872</name>
</gene>
<keyword evidence="3" id="KW-1185">Reference proteome</keyword>
<feature type="region of interest" description="Disordered" evidence="1">
    <location>
        <begin position="40"/>
        <end position="74"/>
    </location>
</feature>
<reference evidence="2 3" key="1">
    <citation type="submission" date="2024-02" db="EMBL/GenBank/DDBJ databases">
        <authorList>
            <person name="Chen Y."/>
            <person name="Shah S."/>
            <person name="Dougan E. K."/>
            <person name="Thang M."/>
            <person name="Chan C."/>
        </authorList>
    </citation>
    <scope>NUCLEOTIDE SEQUENCE [LARGE SCALE GENOMIC DNA]</scope>
</reference>
<name>A0ABP0HKE2_9DINO</name>
<evidence type="ECO:0000313" key="3">
    <source>
        <dbReference type="Proteomes" id="UP001642484"/>
    </source>
</evidence>